<gene>
    <name evidence="7" type="ORF">H9779_00185</name>
</gene>
<accession>A0A9D2ICE9</accession>
<name>A0A9D2ICE9_9BACT</name>
<sequence>MAKQQLIMFCKNCGRENPSYAKFCIRCGYKQDEPDKKQVCPPTFLVQSILVTLFCCLPFGIVGIINAARVSSYFAGERYEEAEQASKKASSYTLIGCILGVILWVISFALTDLYHVL</sequence>
<protein>
    <submittedName>
        <fullName evidence="7">CD225/dispanin family protein</fullName>
    </submittedName>
</protein>
<dbReference type="InterPro" id="IPR038587">
    <property type="entry name" value="Ribosomal_eL40_sf"/>
</dbReference>
<dbReference type="Pfam" id="PF04505">
    <property type="entry name" value="CD225"/>
    <property type="match status" value="1"/>
</dbReference>
<evidence type="ECO:0000256" key="2">
    <source>
        <dbReference type="ARBA" id="ARBA00022692"/>
    </source>
</evidence>
<comment type="subcellular location">
    <subcellularLocation>
        <location evidence="1">Membrane</location>
    </subcellularLocation>
</comment>
<reference evidence="7" key="2">
    <citation type="submission" date="2021-04" db="EMBL/GenBank/DDBJ databases">
        <authorList>
            <person name="Gilroy R."/>
        </authorList>
    </citation>
    <scope>NUCLEOTIDE SEQUENCE</scope>
    <source>
        <strain evidence="7">CHK169-11906</strain>
    </source>
</reference>
<evidence type="ECO:0000313" key="8">
    <source>
        <dbReference type="Proteomes" id="UP000824259"/>
    </source>
</evidence>
<dbReference type="GO" id="GO:0016020">
    <property type="term" value="C:membrane"/>
    <property type="evidence" value="ECO:0007669"/>
    <property type="project" value="UniProtKB-SubCell"/>
</dbReference>
<dbReference type="Pfam" id="PF13240">
    <property type="entry name" value="Zn_Ribbon_1"/>
    <property type="match status" value="1"/>
</dbReference>
<dbReference type="InterPro" id="IPR051423">
    <property type="entry name" value="CD225/Dispanin"/>
</dbReference>
<evidence type="ECO:0000259" key="6">
    <source>
        <dbReference type="Pfam" id="PF13240"/>
    </source>
</evidence>
<evidence type="ECO:0000313" key="7">
    <source>
        <dbReference type="EMBL" id="HJA98011.1"/>
    </source>
</evidence>
<evidence type="ECO:0000256" key="3">
    <source>
        <dbReference type="ARBA" id="ARBA00022989"/>
    </source>
</evidence>
<dbReference type="PANTHER" id="PTHR14948:SF44">
    <property type="entry name" value="PROLINE-RICH TRANSMEMBRANE PROTEIN 1-LIKE"/>
    <property type="match status" value="1"/>
</dbReference>
<keyword evidence="3 5" id="KW-1133">Transmembrane helix</keyword>
<proteinExistence type="predicted"/>
<dbReference type="InterPro" id="IPR007593">
    <property type="entry name" value="CD225/Dispanin_fam"/>
</dbReference>
<keyword evidence="4 5" id="KW-0472">Membrane</keyword>
<feature type="domain" description="Zinc-ribbon" evidence="6">
    <location>
        <begin position="9"/>
        <end position="30"/>
    </location>
</feature>
<dbReference type="Proteomes" id="UP000824259">
    <property type="component" value="Unassembled WGS sequence"/>
</dbReference>
<dbReference type="InterPro" id="IPR026870">
    <property type="entry name" value="Zinc_ribbon_dom"/>
</dbReference>
<evidence type="ECO:0000256" key="4">
    <source>
        <dbReference type="ARBA" id="ARBA00023136"/>
    </source>
</evidence>
<dbReference type="Gene3D" id="4.10.1060.50">
    <property type="match status" value="1"/>
</dbReference>
<feature type="transmembrane region" description="Helical" evidence="5">
    <location>
        <begin position="89"/>
        <end position="110"/>
    </location>
</feature>
<dbReference type="EMBL" id="DWYR01000001">
    <property type="protein sequence ID" value="HJA98011.1"/>
    <property type="molecule type" value="Genomic_DNA"/>
</dbReference>
<evidence type="ECO:0000256" key="5">
    <source>
        <dbReference type="SAM" id="Phobius"/>
    </source>
</evidence>
<organism evidence="7 8">
    <name type="scientific">Candidatus Alistipes avicola</name>
    <dbReference type="NCBI Taxonomy" id="2838432"/>
    <lineage>
        <taxon>Bacteria</taxon>
        <taxon>Pseudomonadati</taxon>
        <taxon>Bacteroidota</taxon>
        <taxon>Bacteroidia</taxon>
        <taxon>Bacteroidales</taxon>
        <taxon>Rikenellaceae</taxon>
        <taxon>Alistipes</taxon>
    </lineage>
</organism>
<keyword evidence="2 5" id="KW-0812">Transmembrane</keyword>
<dbReference type="AlphaFoldDB" id="A0A9D2ICE9"/>
<dbReference type="PANTHER" id="PTHR14948">
    <property type="entry name" value="NG5"/>
    <property type="match status" value="1"/>
</dbReference>
<reference evidence="7" key="1">
    <citation type="journal article" date="2021" name="PeerJ">
        <title>Extensive microbial diversity within the chicken gut microbiome revealed by metagenomics and culture.</title>
        <authorList>
            <person name="Gilroy R."/>
            <person name="Ravi A."/>
            <person name="Getino M."/>
            <person name="Pursley I."/>
            <person name="Horton D.L."/>
            <person name="Alikhan N.F."/>
            <person name="Baker D."/>
            <person name="Gharbi K."/>
            <person name="Hall N."/>
            <person name="Watson M."/>
            <person name="Adriaenssens E.M."/>
            <person name="Foster-Nyarko E."/>
            <person name="Jarju S."/>
            <person name="Secka A."/>
            <person name="Antonio M."/>
            <person name="Oren A."/>
            <person name="Chaudhuri R.R."/>
            <person name="La Ragione R."/>
            <person name="Hildebrand F."/>
            <person name="Pallen M.J."/>
        </authorList>
    </citation>
    <scope>NUCLEOTIDE SEQUENCE</scope>
    <source>
        <strain evidence="7">CHK169-11906</strain>
    </source>
</reference>
<comment type="caution">
    <text evidence="7">The sequence shown here is derived from an EMBL/GenBank/DDBJ whole genome shotgun (WGS) entry which is preliminary data.</text>
</comment>
<feature type="transmembrane region" description="Helical" evidence="5">
    <location>
        <begin position="44"/>
        <end position="68"/>
    </location>
</feature>
<evidence type="ECO:0000256" key="1">
    <source>
        <dbReference type="ARBA" id="ARBA00004370"/>
    </source>
</evidence>